<evidence type="ECO:0000259" key="9">
    <source>
        <dbReference type="Pfam" id="PF18346"/>
    </source>
</evidence>
<feature type="transmembrane region" description="Helical" evidence="8">
    <location>
        <begin position="188"/>
        <end position="209"/>
    </location>
</feature>
<keyword evidence="3" id="KW-0479">Metal-binding</keyword>
<dbReference type="GO" id="GO:0016740">
    <property type="term" value="F:transferase activity"/>
    <property type="evidence" value="ECO:0007669"/>
    <property type="project" value="UniProtKB-KW"/>
</dbReference>
<dbReference type="GO" id="GO:0016567">
    <property type="term" value="P:protein ubiquitination"/>
    <property type="evidence" value="ECO:0007669"/>
    <property type="project" value="UniProtKB-UniPathway"/>
</dbReference>
<evidence type="ECO:0000256" key="4">
    <source>
        <dbReference type="ARBA" id="ARBA00022737"/>
    </source>
</evidence>
<feature type="transmembrane region" description="Helical" evidence="8">
    <location>
        <begin position="111"/>
        <end position="133"/>
    </location>
</feature>
<evidence type="ECO:0000313" key="11">
    <source>
        <dbReference type="EMBL" id="CAF3597900.1"/>
    </source>
</evidence>
<dbReference type="Proteomes" id="UP000663823">
    <property type="component" value="Unassembled WGS sequence"/>
</dbReference>
<sequence length="282" mass="32517">MVQICSNLEQIKIFQCGHGEWTEAMLPTLGKLGRVVDLYNDVSIDSTVSLNELCCGNNDHVSINSETIRTTTTSSNNINDTVALACLQQQLQEIREQVYCPICMDRLKNMVFLCGHVILLFATSDLKRFIFHVHISRVDRVPVEIDIDSSSSLWYPISIGIIFNIFILIFSIINLYIFLWRQNLLNQLFISTLILLCLFTIRFIINIILTKYRNGLATPTLVERSFFASSLSLEEELTTIILNWLIKIIGFICTFIYCYKQKQQQTMNVERQSETKLMSNFE</sequence>
<evidence type="ECO:0000256" key="7">
    <source>
        <dbReference type="ARBA" id="ARBA00022833"/>
    </source>
</evidence>
<evidence type="ECO:0000256" key="6">
    <source>
        <dbReference type="ARBA" id="ARBA00022786"/>
    </source>
</evidence>
<feature type="domain" description="Mind bomb SH3 repeat" evidence="9">
    <location>
        <begin position="1"/>
        <end position="41"/>
    </location>
</feature>
<evidence type="ECO:0000256" key="3">
    <source>
        <dbReference type="ARBA" id="ARBA00022723"/>
    </source>
</evidence>
<dbReference type="InterPro" id="IPR040847">
    <property type="entry name" value="SH3_15"/>
</dbReference>
<dbReference type="InterPro" id="IPR013083">
    <property type="entry name" value="Znf_RING/FYVE/PHD"/>
</dbReference>
<evidence type="ECO:0000313" key="10">
    <source>
        <dbReference type="EMBL" id="CAF3572531.1"/>
    </source>
</evidence>
<dbReference type="Proteomes" id="UP000663874">
    <property type="component" value="Unassembled WGS sequence"/>
</dbReference>
<keyword evidence="4" id="KW-0677">Repeat</keyword>
<keyword evidence="5" id="KW-0863">Zinc-finger</keyword>
<comment type="caution">
    <text evidence="11">The sequence shown here is derived from an EMBL/GenBank/DDBJ whole genome shotgun (WGS) entry which is preliminary data.</text>
</comment>
<feature type="transmembrane region" description="Helical" evidence="8">
    <location>
        <begin position="153"/>
        <end position="176"/>
    </location>
</feature>
<dbReference type="GO" id="GO:0005737">
    <property type="term" value="C:cytoplasm"/>
    <property type="evidence" value="ECO:0007669"/>
    <property type="project" value="TreeGrafter"/>
</dbReference>
<proteinExistence type="predicted"/>
<gene>
    <name evidence="11" type="ORF">FNK824_LOCUS3264</name>
    <name evidence="10" type="ORF">OTI717_LOCUS5384</name>
</gene>
<accession>A0A818MZH4</accession>
<comment type="pathway">
    <text evidence="1">Protein modification; protein ubiquitination.</text>
</comment>
<keyword evidence="8" id="KW-1133">Transmembrane helix</keyword>
<dbReference type="AlphaFoldDB" id="A0A818MZH4"/>
<reference evidence="11" key="1">
    <citation type="submission" date="2021-02" db="EMBL/GenBank/DDBJ databases">
        <authorList>
            <person name="Nowell W R."/>
        </authorList>
    </citation>
    <scope>NUCLEOTIDE SEQUENCE</scope>
</reference>
<keyword evidence="8" id="KW-0472">Membrane</keyword>
<dbReference type="EMBL" id="CAJOBE010000215">
    <property type="protein sequence ID" value="CAF3597900.1"/>
    <property type="molecule type" value="Genomic_DNA"/>
</dbReference>
<dbReference type="GO" id="GO:0008270">
    <property type="term" value="F:zinc ion binding"/>
    <property type="evidence" value="ECO:0007669"/>
    <property type="project" value="UniProtKB-KW"/>
</dbReference>
<protein>
    <recommendedName>
        <fullName evidence="9">Mind bomb SH3 repeat domain-containing protein</fullName>
    </recommendedName>
</protein>
<dbReference type="Gene3D" id="3.30.40.10">
    <property type="entry name" value="Zinc/RING finger domain, C3HC4 (zinc finger)"/>
    <property type="match status" value="1"/>
</dbReference>
<keyword evidence="7" id="KW-0862">Zinc</keyword>
<evidence type="ECO:0000313" key="12">
    <source>
        <dbReference type="Proteomes" id="UP000663874"/>
    </source>
</evidence>
<evidence type="ECO:0000256" key="5">
    <source>
        <dbReference type="ARBA" id="ARBA00022771"/>
    </source>
</evidence>
<dbReference type="PANTHER" id="PTHR24202:SF4">
    <property type="entry name" value="E3 UBIQUITIN-PROTEIN LIGASE MIB2-RELATED"/>
    <property type="match status" value="1"/>
</dbReference>
<keyword evidence="6" id="KW-0833">Ubl conjugation pathway</keyword>
<name>A0A818MZH4_9BILA</name>
<keyword evidence="2" id="KW-0808">Transferase</keyword>
<evidence type="ECO:0000256" key="8">
    <source>
        <dbReference type="SAM" id="Phobius"/>
    </source>
</evidence>
<evidence type="ECO:0000256" key="2">
    <source>
        <dbReference type="ARBA" id="ARBA00022679"/>
    </source>
</evidence>
<feature type="transmembrane region" description="Helical" evidence="8">
    <location>
        <begin position="240"/>
        <end position="259"/>
    </location>
</feature>
<dbReference type="UniPathway" id="UPA00143"/>
<dbReference type="PANTHER" id="PTHR24202">
    <property type="entry name" value="E3 UBIQUITIN-PROTEIN LIGASE MIB2"/>
    <property type="match status" value="1"/>
</dbReference>
<dbReference type="Pfam" id="PF18346">
    <property type="entry name" value="SH3_15"/>
    <property type="match status" value="1"/>
</dbReference>
<evidence type="ECO:0000256" key="1">
    <source>
        <dbReference type="ARBA" id="ARBA00004906"/>
    </source>
</evidence>
<organism evidence="11 12">
    <name type="scientific">Rotaria sordida</name>
    <dbReference type="NCBI Taxonomy" id="392033"/>
    <lineage>
        <taxon>Eukaryota</taxon>
        <taxon>Metazoa</taxon>
        <taxon>Spiralia</taxon>
        <taxon>Gnathifera</taxon>
        <taxon>Rotifera</taxon>
        <taxon>Eurotatoria</taxon>
        <taxon>Bdelloidea</taxon>
        <taxon>Philodinida</taxon>
        <taxon>Philodinidae</taxon>
        <taxon>Rotaria</taxon>
    </lineage>
</organism>
<dbReference type="EMBL" id="CAJOAX010000348">
    <property type="protein sequence ID" value="CAF3572531.1"/>
    <property type="molecule type" value="Genomic_DNA"/>
</dbReference>
<keyword evidence="8" id="KW-0812">Transmembrane</keyword>